<feature type="non-terminal residue" evidence="1">
    <location>
        <position position="1"/>
    </location>
</feature>
<sequence>KRWQKTPFPPLNVFSTWDFSGLATRPVSIQTMYGHSHCRHFVCCSNASAAASLTLMFRF</sequence>
<reference evidence="1 2" key="1">
    <citation type="journal article" date="2011" name="Genome Biol.">
        <title>Comparative genome sequence analysis underscores mycoparasitism as the ancestral life style of Trichoderma.</title>
        <authorList>
            <person name="Kubicek C.P."/>
            <person name="Herrera-Estrella A."/>
            <person name="Seidl-Seiboth V."/>
            <person name="Martinez D.A."/>
            <person name="Druzhinina I.S."/>
            <person name="Thon M."/>
            <person name="Zeilinger S."/>
            <person name="Casas-Flores S."/>
            <person name="Horwitz B.A."/>
            <person name="Mukherjee P.K."/>
            <person name="Mukherjee M."/>
            <person name="Kredics L."/>
            <person name="Alcaraz L.D."/>
            <person name="Aerts A."/>
            <person name="Antal Z."/>
            <person name="Atanasova L."/>
            <person name="Cervantes-Badillo M.G."/>
            <person name="Challacombe J."/>
            <person name="Chertkov O."/>
            <person name="McCluskey K."/>
            <person name="Coulpier F."/>
            <person name="Deshpande N."/>
            <person name="von Doehren H."/>
            <person name="Ebbole D.J."/>
            <person name="Esquivel-Naranjo E.U."/>
            <person name="Fekete E."/>
            <person name="Flipphi M."/>
            <person name="Glaser F."/>
            <person name="Gomez-Rodriguez E.Y."/>
            <person name="Gruber S."/>
            <person name="Han C."/>
            <person name="Henrissat B."/>
            <person name="Hermosa R."/>
            <person name="Hernandez-Onate M."/>
            <person name="Karaffa L."/>
            <person name="Kosti I."/>
            <person name="Le Crom S."/>
            <person name="Lindquist E."/>
            <person name="Lucas S."/>
            <person name="Luebeck M."/>
            <person name="Luebeck P.S."/>
            <person name="Margeot A."/>
            <person name="Metz B."/>
            <person name="Misra M."/>
            <person name="Nevalainen H."/>
            <person name="Omann M."/>
            <person name="Packer N."/>
            <person name="Perrone G."/>
            <person name="Uresti-Rivera E.E."/>
            <person name="Salamov A."/>
            <person name="Schmoll M."/>
            <person name="Seiboth B."/>
            <person name="Shapiro H."/>
            <person name="Sukno S."/>
            <person name="Tamayo-Ramos J.A."/>
            <person name="Tisch D."/>
            <person name="Wiest A."/>
            <person name="Wilkinson H.H."/>
            <person name="Zhang M."/>
            <person name="Coutinho P.M."/>
            <person name="Kenerley C.M."/>
            <person name="Monte E."/>
            <person name="Baker S.E."/>
            <person name="Grigoriev I.V."/>
        </authorList>
    </citation>
    <scope>NUCLEOTIDE SEQUENCE [LARGE SCALE GENOMIC DNA]</scope>
    <source>
        <strain evidence="2">ATCC 20476 / IMI 206040</strain>
    </source>
</reference>
<gene>
    <name evidence="1" type="ORF">TRIATDRAFT_258596</name>
</gene>
<protein>
    <submittedName>
        <fullName evidence="1">Uncharacterized protein</fullName>
    </submittedName>
</protein>
<proteinExistence type="predicted"/>
<evidence type="ECO:0000313" key="2">
    <source>
        <dbReference type="Proteomes" id="UP000005426"/>
    </source>
</evidence>
<organism evidence="1 2">
    <name type="scientific">Hypocrea atroviridis (strain ATCC 20476 / IMI 206040)</name>
    <name type="common">Trichoderma atroviride</name>
    <dbReference type="NCBI Taxonomy" id="452589"/>
    <lineage>
        <taxon>Eukaryota</taxon>
        <taxon>Fungi</taxon>
        <taxon>Dikarya</taxon>
        <taxon>Ascomycota</taxon>
        <taxon>Pezizomycotina</taxon>
        <taxon>Sordariomycetes</taxon>
        <taxon>Hypocreomycetidae</taxon>
        <taxon>Hypocreales</taxon>
        <taxon>Hypocreaceae</taxon>
        <taxon>Trichoderma</taxon>
    </lineage>
</organism>
<dbReference type="Proteomes" id="UP000005426">
    <property type="component" value="Unassembled WGS sequence"/>
</dbReference>
<dbReference type="HOGENOM" id="CLU_2967258_0_0_1"/>
<name>G9P278_HYPAI</name>
<evidence type="ECO:0000313" key="1">
    <source>
        <dbReference type="EMBL" id="EHK43451.1"/>
    </source>
</evidence>
<accession>G9P278</accession>
<dbReference type="OrthoDB" id="10628864at2759"/>
<dbReference type="AlphaFoldDB" id="G9P278"/>
<dbReference type="EMBL" id="ABDG02000026">
    <property type="protein sequence ID" value="EHK43451.1"/>
    <property type="molecule type" value="Genomic_DNA"/>
</dbReference>
<comment type="caution">
    <text evidence="1">The sequence shown here is derived from an EMBL/GenBank/DDBJ whole genome shotgun (WGS) entry which is preliminary data.</text>
</comment>
<keyword evidence="2" id="KW-1185">Reference proteome</keyword>